<reference evidence="7" key="1">
    <citation type="submission" date="2020-05" db="EMBL/GenBank/DDBJ databases">
        <authorList>
            <person name="Chiriac C."/>
            <person name="Salcher M."/>
            <person name="Ghai R."/>
            <person name="Kavagutti S V."/>
        </authorList>
    </citation>
    <scope>NUCLEOTIDE SEQUENCE</scope>
</reference>
<dbReference type="GO" id="GO:0006099">
    <property type="term" value="P:tricarboxylic acid cycle"/>
    <property type="evidence" value="ECO:0007669"/>
    <property type="project" value="InterPro"/>
</dbReference>
<dbReference type="FunFam" id="1.10.40.30:FF:000002">
    <property type="entry name" value="Fumarate hydratase class II"/>
    <property type="match status" value="1"/>
</dbReference>
<evidence type="ECO:0000259" key="5">
    <source>
        <dbReference type="Pfam" id="PF00206"/>
    </source>
</evidence>
<keyword evidence="3" id="KW-0456">Lyase</keyword>
<dbReference type="InterPro" id="IPR020557">
    <property type="entry name" value="Fumarate_lyase_CS"/>
</dbReference>
<evidence type="ECO:0000256" key="2">
    <source>
        <dbReference type="ARBA" id="ARBA00012921"/>
    </source>
</evidence>
<dbReference type="InterPro" id="IPR000362">
    <property type="entry name" value="Fumarate_lyase_fam"/>
</dbReference>
<feature type="domain" description="Fumarate lyase N-terminal" evidence="5">
    <location>
        <begin position="15"/>
        <end position="345"/>
    </location>
</feature>
<evidence type="ECO:0000256" key="1">
    <source>
        <dbReference type="ARBA" id="ARBA00009084"/>
    </source>
</evidence>
<gene>
    <name evidence="7" type="ORF">UFOPK3605_01268</name>
</gene>
<dbReference type="PROSITE" id="PS00163">
    <property type="entry name" value="FUMARATE_LYASES"/>
    <property type="match status" value="1"/>
</dbReference>
<dbReference type="FunFam" id="1.20.200.10:FF:000001">
    <property type="entry name" value="Fumarate hydratase, mitochondrial"/>
    <property type="match status" value="1"/>
</dbReference>
<dbReference type="NCBIfam" id="TIGR00979">
    <property type="entry name" value="fumC_II"/>
    <property type="match status" value="1"/>
</dbReference>
<dbReference type="InterPro" id="IPR022761">
    <property type="entry name" value="Fumarate_lyase_N"/>
</dbReference>
<dbReference type="GO" id="GO:0006108">
    <property type="term" value="P:malate metabolic process"/>
    <property type="evidence" value="ECO:0007669"/>
    <property type="project" value="TreeGrafter"/>
</dbReference>
<dbReference type="InterPro" id="IPR024083">
    <property type="entry name" value="Fumarase/histidase_N"/>
</dbReference>
<evidence type="ECO:0000259" key="6">
    <source>
        <dbReference type="Pfam" id="PF10415"/>
    </source>
</evidence>
<dbReference type="PANTHER" id="PTHR11444:SF1">
    <property type="entry name" value="FUMARATE HYDRATASE, MITOCHONDRIAL"/>
    <property type="match status" value="1"/>
</dbReference>
<dbReference type="FunFam" id="1.10.275.10:FF:000001">
    <property type="entry name" value="Fumarate hydratase, mitochondrial"/>
    <property type="match status" value="1"/>
</dbReference>
<dbReference type="SUPFAM" id="SSF48557">
    <property type="entry name" value="L-aspartase-like"/>
    <property type="match status" value="1"/>
</dbReference>
<sequence length="471" mass="50385">MAKSESTRTESDSMGTIEVPADRYWGAQTQRSLHHFSIGNDRMPEALIRGMVILKKAAALTNRDLGEMSADDSKLIVAAADEILAGGFTDEFPLFIWQTGSGTQTNMNVNEVIANRANEISGGVRGDKEPIHPNDSVNMSQSSNDTFPTAMHISAVEEMISTLTPAVKALRDALAVKAKEFDQIVKIGRTHLQDAVPLTLGQEFSGYVAQLDADLDRIATTLPGLYELAIGGTAVGTGINTHPEFSDAVAKHIAKITGHPFVSAPNKFAALAAHDAIVFASGALRTLAVSLMKIANDVRWLASGPRAGLGELILPENEPGSSIMPGKVNPTQSEALTMVCVQVMGNDAAVGIAGSQGNFELNVFKPVMIFNLLHSIDLLAGSCTNFRKFAVEGIEANEEKIAEHVQNSLMLVTALNPHIGYDKAAEIAKHAHKNKTTLKAAAHDLGHVDSKDFDGLVRPQDMTSPKPKKKK</sequence>
<dbReference type="Pfam" id="PF10415">
    <property type="entry name" value="FumaraseC_C"/>
    <property type="match status" value="1"/>
</dbReference>
<feature type="region of interest" description="Disordered" evidence="4">
    <location>
        <begin position="451"/>
        <end position="471"/>
    </location>
</feature>
<evidence type="ECO:0000256" key="3">
    <source>
        <dbReference type="ARBA" id="ARBA00023239"/>
    </source>
</evidence>
<proteinExistence type="inferred from homology"/>
<dbReference type="GO" id="GO:0006106">
    <property type="term" value="P:fumarate metabolic process"/>
    <property type="evidence" value="ECO:0007669"/>
    <property type="project" value="InterPro"/>
</dbReference>
<dbReference type="Pfam" id="PF00206">
    <property type="entry name" value="Lyase_1"/>
    <property type="match status" value="1"/>
</dbReference>
<dbReference type="GO" id="GO:0004333">
    <property type="term" value="F:fumarate hydratase activity"/>
    <property type="evidence" value="ECO:0007669"/>
    <property type="project" value="UniProtKB-EC"/>
</dbReference>
<dbReference type="PANTHER" id="PTHR11444">
    <property type="entry name" value="ASPARTATEAMMONIA/ARGININOSUCCINATE/ADENYLOSUCCINATE LYASE"/>
    <property type="match status" value="1"/>
</dbReference>
<dbReference type="AlphaFoldDB" id="A0A6J7H9B9"/>
<dbReference type="InterPro" id="IPR008948">
    <property type="entry name" value="L-Aspartase-like"/>
</dbReference>
<evidence type="ECO:0000256" key="4">
    <source>
        <dbReference type="SAM" id="MobiDB-lite"/>
    </source>
</evidence>
<dbReference type="Gene3D" id="1.10.40.30">
    <property type="entry name" value="Fumarase/aspartase (C-terminal domain)"/>
    <property type="match status" value="1"/>
</dbReference>
<feature type="domain" description="Fumarase C C-terminal" evidence="6">
    <location>
        <begin position="411"/>
        <end position="463"/>
    </location>
</feature>
<dbReference type="EMBL" id="CAFBMM010000077">
    <property type="protein sequence ID" value="CAB4913403.1"/>
    <property type="molecule type" value="Genomic_DNA"/>
</dbReference>
<dbReference type="Gene3D" id="1.20.200.10">
    <property type="entry name" value="Fumarase/aspartase (Central domain)"/>
    <property type="match status" value="1"/>
</dbReference>
<organism evidence="7">
    <name type="scientific">freshwater metagenome</name>
    <dbReference type="NCBI Taxonomy" id="449393"/>
    <lineage>
        <taxon>unclassified sequences</taxon>
        <taxon>metagenomes</taxon>
        <taxon>ecological metagenomes</taxon>
    </lineage>
</organism>
<dbReference type="InterPro" id="IPR005677">
    <property type="entry name" value="Fum_hydII"/>
</dbReference>
<dbReference type="InterPro" id="IPR018951">
    <property type="entry name" value="Fumarase_C_C"/>
</dbReference>
<dbReference type="HAMAP" id="MF_00743">
    <property type="entry name" value="FumaraseC"/>
    <property type="match status" value="1"/>
</dbReference>
<evidence type="ECO:0000313" key="7">
    <source>
        <dbReference type="EMBL" id="CAB4913403.1"/>
    </source>
</evidence>
<dbReference type="NCBIfam" id="NF008909">
    <property type="entry name" value="PRK12273.1"/>
    <property type="match status" value="1"/>
</dbReference>
<dbReference type="Gene3D" id="1.10.275.10">
    <property type="entry name" value="Fumarase/aspartase (N-terminal domain)"/>
    <property type="match status" value="1"/>
</dbReference>
<accession>A0A6J7H9B9</accession>
<protein>
    <recommendedName>
        <fullName evidence="2">fumarate hydratase</fullName>
        <ecNumber evidence="2">4.2.1.2</ecNumber>
    </recommendedName>
</protein>
<dbReference type="PRINTS" id="PR00145">
    <property type="entry name" value="ARGSUCLYASE"/>
</dbReference>
<name>A0A6J7H9B9_9ZZZZ</name>
<dbReference type="PRINTS" id="PR00149">
    <property type="entry name" value="FUMRATELYASE"/>
</dbReference>
<dbReference type="EC" id="4.2.1.2" evidence="2"/>
<dbReference type="CDD" id="cd01362">
    <property type="entry name" value="Fumarase_classII"/>
    <property type="match status" value="1"/>
</dbReference>
<comment type="similarity">
    <text evidence="1">Belongs to the class-II fumarase/aspartase family. Fumarase subfamily.</text>
</comment>